<dbReference type="Proteomes" id="UP001500235">
    <property type="component" value="Unassembled WGS sequence"/>
</dbReference>
<evidence type="ECO:0000313" key="3">
    <source>
        <dbReference type="Proteomes" id="UP001500235"/>
    </source>
</evidence>
<name>A0ABP7SHZ7_9SPHN</name>
<dbReference type="PANTHER" id="PTHR22617:SF23">
    <property type="entry name" value="CHEMOTAXIS PROTEIN CHEW"/>
    <property type="match status" value="1"/>
</dbReference>
<dbReference type="Gene3D" id="2.30.30.40">
    <property type="entry name" value="SH3 Domains"/>
    <property type="match status" value="1"/>
</dbReference>
<accession>A0ABP7SHZ7</accession>
<evidence type="ECO:0000259" key="1">
    <source>
        <dbReference type="PROSITE" id="PS50851"/>
    </source>
</evidence>
<evidence type="ECO:0000313" key="2">
    <source>
        <dbReference type="EMBL" id="GAA4011991.1"/>
    </source>
</evidence>
<dbReference type="PANTHER" id="PTHR22617">
    <property type="entry name" value="CHEMOTAXIS SENSOR HISTIDINE KINASE-RELATED"/>
    <property type="match status" value="1"/>
</dbReference>
<dbReference type="SMART" id="SM00260">
    <property type="entry name" value="CheW"/>
    <property type="match status" value="1"/>
</dbReference>
<dbReference type="InterPro" id="IPR002545">
    <property type="entry name" value="CheW-lke_dom"/>
</dbReference>
<dbReference type="InterPro" id="IPR036061">
    <property type="entry name" value="CheW-like_dom_sf"/>
</dbReference>
<dbReference type="EMBL" id="BAABBQ010000001">
    <property type="protein sequence ID" value="GAA4011991.1"/>
    <property type="molecule type" value="Genomic_DNA"/>
</dbReference>
<feature type="domain" description="CheW-like" evidence="1">
    <location>
        <begin position="6"/>
        <end position="150"/>
    </location>
</feature>
<dbReference type="Pfam" id="PF01584">
    <property type="entry name" value="CheW"/>
    <property type="match status" value="1"/>
</dbReference>
<dbReference type="Gene3D" id="2.40.50.180">
    <property type="entry name" value="CheA-289, Domain 4"/>
    <property type="match status" value="1"/>
</dbReference>
<proteinExistence type="predicted"/>
<gene>
    <name evidence="2" type="ORF">GCM10022280_07150</name>
</gene>
<dbReference type="InterPro" id="IPR039315">
    <property type="entry name" value="CheW"/>
</dbReference>
<comment type="caution">
    <text evidence="2">The sequence shown here is derived from an EMBL/GenBank/DDBJ whole genome shotgun (WGS) entry which is preliminary data.</text>
</comment>
<dbReference type="SUPFAM" id="SSF50341">
    <property type="entry name" value="CheW-like"/>
    <property type="match status" value="1"/>
</dbReference>
<dbReference type="PROSITE" id="PS50851">
    <property type="entry name" value="CHEW"/>
    <property type="match status" value="1"/>
</dbReference>
<dbReference type="RefSeq" id="WP_344706017.1">
    <property type="nucleotide sequence ID" value="NZ_BAABBQ010000001.1"/>
</dbReference>
<protein>
    <submittedName>
        <fullName evidence="2">Chemotaxis protein CheW</fullName>
    </submittedName>
</protein>
<keyword evidence="3" id="KW-1185">Reference proteome</keyword>
<sequence>MSGGSEVQVVTFGLAAETFAIPVALVREILDYREPFRIPNGPGFLLGLTDLRGEGVTTVDLRLRLGMTSAEPSLSTRILVVDVPLEGRVLTLGLVVDRVLDVSTVDRSQIGPAPDVGMHWESDYIAGVAKRADGFVVFIDMERIFSATDVDSLSSLATAA</sequence>
<reference evidence="3" key="1">
    <citation type="journal article" date="2019" name="Int. J. Syst. Evol. Microbiol.">
        <title>The Global Catalogue of Microorganisms (GCM) 10K type strain sequencing project: providing services to taxonomists for standard genome sequencing and annotation.</title>
        <authorList>
            <consortium name="The Broad Institute Genomics Platform"/>
            <consortium name="The Broad Institute Genome Sequencing Center for Infectious Disease"/>
            <person name="Wu L."/>
            <person name="Ma J."/>
        </authorList>
    </citation>
    <scope>NUCLEOTIDE SEQUENCE [LARGE SCALE GENOMIC DNA]</scope>
    <source>
        <strain evidence="3">JCM 17563</strain>
    </source>
</reference>
<organism evidence="2 3">
    <name type="scientific">Sphingomonas swuensis</name>
    <dbReference type="NCBI Taxonomy" id="977800"/>
    <lineage>
        <taxon>Bacteria</taxon>
        <taxon>Pseudomonadati</taxon>
        <taxon>Pseudomonadota</taxon>
        <taxon>Alphaproteobacteria</taxon>
        <taxon>Sphingomonadales</taxon>
        <taxon>Sphingomonadaceae</taxon>
        <taxon>Sphingomonas</taxon>
    </lineage>
</organism>